<evidence type="ECO:0000313" key="2">
    <source>
        <dbReference type="Proteomes" id="UP000502260"/>
    </source>
</evidence>
<gene>
    <name evidence="1" type="ORF">SKTS_13690</name>
</gene>
<sequence>MADIRTVMIDMERGADYAIASMLLAEDDGLYTAVILSLFSDRRAGPDDVIPGDSDDRRGTWIDAFADEPGDKHGSRLWLLERAKLLPETPLRVREYVEEALAWMTRDGVAKAINVETWIARNHPVGVIGALIEIVKPDGQVTRYKFDKLWSAV</sequence>
<dbReference type="Proteomes" id="UP000502260">
    <property type="component" value="Chromosome"/>
</dbReference>
<dbReference type="InterPro" id="IPR010877">
    <property type="entry name" value="Phage_Mu_Gp46"/>
</dbReference>
<proteinExistence type="predicted"/>
<reference evidence="2" key="1">
    <citation type="submission" date="2020-03" db="EMBL/GenBank/DDBJ databases">
        <title>Complete genome sequence of sulfur-oxidizing bacterium skT11.</title>
        <authorList>
            <person name="Kanda M."/>
            <person name="Kojima H."/>
            <person name="Fukui M."/>
        </authorList>
    </citation>
    <scope>NUCLEOTIDE SEQUENCE [LARGE SCALE GENOMIC DNA]</scope>
    <source>
        <strain evidence="2">skT11</strain>
    </source>
</reference>
<dbReference type="RefSeq" id="WP_173062269.1">
    <property type="nucleotide sequence ID" value="NZ_AP022853.1"/>
</dbReference>
<protein>
    <submittedName>
        <fullName evidence="1">Uncharacterized protein</fullName>
    </submittedName>
</protein>
<dbReference type="KEGG" id="slac:SKTS_13690"/>
<keyword evidence="2" id="KW-1185">Reference proteome</keyword>
<evidence type="ECO:0000313" key="1">
    <source>
        <dbReference type="EMBL" id="BCB26483.1"/>
    </source>
</evidence>
<dbReference type="AlphaFoldDB" id="A0A6F8V9G6"/>
<accession>A0A6F8V9G6</accession>
<name>A0A6F8V9G6_9PROT</name>
<organism evidence="1 2">
    <name type="scientific">Sulfurimicrobium lacus</name>
    <dbReference type="NCBI Taxonomy" id="2715678"/>
    <lineage>
        <taxon>Bacteria</taxon>
        <taxon>Pseudomonadati</taxon>
        <taxon>Pseudomonadota</taxon>
        <taxon>Betaproteobacteria</taxon>
        <taxon>Nitrosomonadales</taxon>
        <taxon>Sulfuricellaceae</taxon>
        <taxon>Sulfurimicrobium</taxon>
    </lineage>
</organism>
<dbReference type="Pfam" id="PF07409">
    <property type="entry name" value="GP46"/>
    <property type="match status" value="1"/>
</dbReference>
<dbReference type="EMBL" id="AP022853">
    <property type="protein sequence ID" value="BCB26483.1"/>
    <property type="molecule type" value="Genomic_DNA"/>
</dbReference>